<reference evidence="3 4" key="1">
    <citation type="journal article" date="2018" name="Sci. Rep.">
        <title>Genome sequence of the cauliflower mushroom Sparassis crispa (Hanabiratake) and its association with beneficial usage.</title>
        <authorList>
            <person name="Kiyama R."/>
            <person name="Furutani Y."/>
            <person name="Kawaguchi K."/>
            <person name="Nakanishi T."/>
        </authorList>
    </citation>
    <scope>NUCLEOTIDE SEQUENCE [LARGE SCALE GENOMIC DNA]</scope>
</reference>
<dbReference type="SUPFAM" id="SSF55120">
    <property type="entry name" value="Pseudouridine synthase"/>
    <property type="match status" value="1"/>
</dbReference>
<dbReference type="CDD" id="cd02869">
    <property type="entry name" value="PseudoU_synth_RluA_like"/>
    <property type="match status" value="1"/>
</dbReference>
<dbReference type="OrthoDB" id="428658at2759"/>
<dbReference type="Proteomes" id="UP000287166">
    <property type="component" value="Unassembled WGS sequence"/>
</dbReference>
<evidence type="ECO:0000259" key="2">
    <source>
        <dbReference type="Pfam" id="PF00849"/>
    </source>
</evidence>
<name>A0A401GYD1_9APHY</name>
<evidence type="ECO:0000256" key="1">
    <source>
        <dbReference type="ARBA" id="ARBA00010876"/>
    </source>
</evidence>
<dbReference type="EMBL" id="BFAD01000010">
    <property type="protein sequence ID" value="GBE87228.1"/>
    <property type="molecule type" value="Genomic_DNA"/>
</dbReference>
<dbReference type="InterPro" id="IPR020103">
    <property type="entry name" value="PsdUridine_synth_cat_dom_sf"/>
</dbReference>
<dbReference type="InParanoid" id="A0A401GYD1"/>
<dbReference type="GO" id="GO:0009982">
    <property type="term" value="F:pseudouridine synthase activity"/>
    <property type="evidence" value="ECO:0007669"/>
    <property type="project" value="InterPro"/>
</dbReference>
<feature type="domain" description="Pseudouridine synthase RsuA/RluA-like" evidence="2">
    <location>
        <begin position="33"/>
        <end position="199"/>
    </location>
</feature>
<organism evidence="3 4">
    <name type="scientific">Sparassis crispa</name>
    <dbReference type="NCBI Taxonomy" id="139825"/>
    <lineage>
        <taxon>Eukaryota</taxon>
        <taxon>Fungi</taxon>
        <taxon>Dikarya</taxon>
        <taxon>Basidiomycota</taxon>
        <taxon>Agaricomycotina</taxon>
        <taxon>Agaricomycetes</taxon>
        <taxon>Polyporales</taxon>
        <taxon>Sparassidaceae</taxon>
        <taxon>Sparassis</taxon>
    </lineage>
</organism>
<evidence type="ECO:0000313" key="4">
    <source>
        <dbReference type="Proteomes" id="UP000287166"/>
    </source>
</evidence>
<dbReference type="InterPro" id="IPR050188">
    <property type="entry name" value="RluA_PseudoU_synthase"/>
</dbReference>
<sequence length="334" mass="37164">MLRLPSSLAPKFSAPKRSVSNSVKNALYIDRGLLVLNKPSGLVCQFNRNEQGEGIGDDFQAVVHDLREQFDLKDDLYPVHRLDKRTTGALALALSPAHAQSLAQQFESRSVEKSYLALVRGGIRSFSEPKGTIRSGLTFVDGRLWLDAGRPSDKKAKIVRRVAETDWEVLASSPTVPLTLVRLRPDTGLKHQLRIHMAQNLNTPILGDLLYSRSKLSSKITDKVDVYPDFMFLHSSQLSISRYRRTGAHKHVRVTIGAPLPGYFTRLCAKVKILLPAELATGGLWIDGERMRPQTIHVVQQPEEGTLAEIPRQSADDVAHKLEGIGGRWVGERL</sequence>
<dbReference type="PANTHER" id="PTHR21600">
    <property type="entry name" value="MITOCHONDRIAL RNA PSEUDOURIDINE SYNTHASE"/>
    <property type="match status" value="1"/>
</dbReference>
<dbReference type="Gene3D" id="3.30.2350.10">
    <property type="entry name" value="Pseudouridine synthase"/>
    <property type="match status" value="1"/>
</dbReference>
<dbReference type="GO" id="GO:0003723">
    <property type="term" value="F:RNA binding"/>
    <property type="evidence" value="ECO:0007669"/>
    <property type="project" value="InterPro"/>
</dbReference>
<dbReference type="Pfam" id="PF00849">
    <property type="entry name" value="PseudoU_synth_2"/>
    <property type="match status" value="1"/>
</dbReference>
<dbReference type="InterPro" id="IPR006145">
    <property type="entry name" value="PsdUridine_synth_RsuA/RluA"/>
</dbReference>
<keyword evidence="4" id="KW-1185">Reference proteome</keyword>
<dbReference type="GeneID" id="38784145"/>
<dbReference type="AlphaFoldDB" id="A0A401GYD1"/>
<dbReference type="RefSeq" id="XP_027618141.1">
    <property type="nucleotide sequence ID" value="XM_027762340.1"/>
</dbReference>
<dbReference type="PANTHER" id="PTHR21600:SF87">
    <property type="entry name" value="RNA PSEUDOURIDYLATE SYNTHASE DOMAIN-CONTAINING PROTEIN 1"/>
    <property type="match status" value="1"/>
</dbReference>
<gene>
    <name evidence="3" type="ORF">SCP_1004750</name>
</gene>
<protein>
    <recommendedName>
        <fullName evidence="2">Pseudouridine synthase RsuA/RluA-like domain-containing protein</fullName>
    </recommendedName>
</protein>
<dbReference type="GO" id="GO:0000455">
    <property type="term" value="P:enzyme-directed rRNA pseudouridine synthesis"/>
    <property type="evidence" value="ECO:0007669"/>
    <property type="project" value="TreeGrafter"/>
</dbReference>
<accession>A0A401GYD1</accession>
<comment type="caution">
    <text evidence="3">The sequence shown here is derived from an EMBL/GenBank/DDBJ whole genome shotgun (WGS) entry which is preliminary data.</text>
</comment>
<dbReference type="STRING" id="139825.A0A401GYD1"/>
<evidence type="ECO:0000313" key="3">
    <source>
        <dbReference type="EMBL" id="GBE87228.1"/>
    </source>
</evidence>
<comment type="similarity">
    <text evidence="1">Belongs to the pseudouridine synthase RluA family.</text>
</comment>
<proteinExistence type="inferred from homology"/>